<evidence type="ECO:0000313" key="2">
    <source>
        <dbReference type="Proteomes" id="UP000271162"/>
    </source>
</evidence>
<protein>
    <submittedName>
        <fullName evidence="1 3">Uncharacterized protein</fullName>
    </submittedName>
</protein>
<gene>
    <name evidence="1" type="ORF">NBR_LOCUS16356</name>
</gene>
<dbReference type="EMBL" id="UYSL01022158">
    <property type="protein sequence ID" value="VDL79951.1"/>
    <property type="molecule type" value="Genomic_DNA"/>
</dbReference>
<keyword evidence="2" id="KW-1185">Reference proteome</keyword>
<reference evidence="3" key="1">
    <citation type="submission" date="2017-02" db="UniProtKB">
        <authorList>
            <consortium name="WormBaseParasite"/>
        </authorList>
    </citation>
    <scope>IDENTIFICATION</scope>
</reference>
<reference evidence="1 2" key="2">
    <citation type="submission" date="2018-11" db="EMBL/GenBank/DDBJ databases">
        <authorList>
            <consortium name="Pathogen Informatics"/>
        </authorList>
    </citation>
    <scope>NUCLEOTIDE SEQUENCE [LARGE SCALE GENOMIC DNA]</scope>
</reference>
<accession>A0A0N4YHL2</accession>
<dbReference type="AlphaFoldDB" id="A0A0N4YHL2"/>
<dbReference type="WBParaSite" id="NBR_0001635501-mRNA-1">
    <property type="protein sequence ID" value="NBR_0001635501-mRNA-1"/>
    <property type="gene ID" value="NBR_0001635501"/>
</dbReference>
<proteinExistence type="predicted"/>
<name>A0A0N4YHL2_NIPBR</name>
<evidence type="ECO:0000313" key="3">
    <source>
        <dbReference type="WBParaSite" id="NBR_0001635501-mRNA-1"/>
    </source>
</evidence>
<evidence type="ECO:0000313" key="1">
    <source>
        <dbReference type="EMBL" id="VDL79951.1"/>
    </source>
</evidence>
<organism evidence="3">
    <name type="scientific">Nippostrongylus brasiliensis</name>
    <name type="common">Rat hookworm</name>
    <dbReference type="NCBI Taxonomy" id="27835"/>
    <lineage>
        <taxon>Eukaryota</taxon>
        <taxon>Metazoa</taxon>
        <taxon>Ecdysozoa</taxon>
        <taxon>Nematoda</taxon>
        <taxon>Chromadorea</taxon>
        <taxon>Rhabditida</taxon>
        <taxon>Rhabditina</taxon>
        <taxon>Rhabditomorpha</taxon>
        <taxon>Strongyloidea</taxon>
        <taxon>Heligmosomidae</taxon>
        <taxon>Nippostrongylus</taxon>
    </lineage>
</organism>
<sequence>MRREKDLFAIVMTDVLEEVVEAKASRRLHLRHRIATI</sequence>
<dbReference type="Proteomes" id="UP000271162">
    <property type="component" value="Unassembled WGS sequence"/>
</dbReference>